<dbReference type="InterPro" id="IPR023214">
    <property type="entry name" value="HAD_sf"/>
</dbReference>
<keyword evidence="8" id="KW-0547">Nucleotide-binding</keyword>
<dbReference type="InterPro" id="IPR008250">
    <property type="entry name" value="ATPase_P-typ_transduc_dom_A_sf"/>
</dbReference>
<name>A0A521CZI4_9BACT</name>
<dbReference type="GO" id="GO:0046872">
    <property type="term" value="F:metal ion binding"/>
    <property type="evidence" value="ECO:0007669"/>
    <property type="project" value="UniProtKB-KW"/>
</dbReference>
<dbReference type="GO" id="GO:0005886">
    <property type="term" value="C:plasma membrane"/>
    <property type="evidence" value="ECO:0007669"/>
    <property type="project" value="UniProtKB-SubCell"/>
</dbReference>
<dbReference type="Gene3D" id="2.70.150.10">
    <property type="entry name" value="Calcium-transporting ATPase, cytoplasmic transduction domain A"/>
    <property type="match status" value="1"/>
</dbReference>
<feature type="domain" description="P-type ATPase A" evidence="9">
    <location>
        <begin position="119"/>
        <end position="218"/>
    </location>
</feature>
<dbReference type="PANTHER" id="PTHR48085:SF5">
    <property type="entry name" value="CADMIUM_ZINC-TRANSPORTING ATPASE HMA4-RELATED"/>
    <property type="match status" value="1"/>
</dbReference>
<dbReference type="Proteomes" id="UP000317557">
    <property type="component" value="Unassembled WGS sequence"/>
</dbReference>
<comment type="subcellular location">
    <subcellularLocation>
        <location evidence="8">Cell membrane</location>
    </subcellularLocation>
    <subcellularLocation>
        <location evidence="1">Membrane</location>
    </subcellularLocation>
</comment>
<sequence length="650" mass="70958">MEFLKKYYEVAWSSVFLVAALLVQYGLSFEGQAYVYLPLFLASYLFVGIPVWIKAFKSIRKGTIFSEFLLMGIATVGAFVLGEYAEGVAVMLFYMIGEYAQGNAVRKARGSIEALINQQPDVALVERNGQTEQVHPSEVQPGEIIQVKPGEKVPLDGELVTNKASFNTAALTGESKPMTREQGEEIWAGSINELVPVRIKVTKAFKDSRLSDILNMVQEATQRKAPTQRFMTRFAKVYTPIVVWLAVALTFLPWLFVDTYVFEEWFYRALIFLVVSCPCGLVISIPLGYFGGIGAASQNGILLKGSDYLDQLRKMKTLFLDKTGTLTEGSFEVQDVITHNGLSDNEVLVYAASLEQQSTHPIGQAILNFKNGQPLHDVENQEEISGKGLKGLINQKEVLVGNRELLEKHGVKLSGDAYSEPYTYVHVAVGGEHAGTITIADRIKKDSQQAIRQLREKGVERLVMLSGDNQEVASHVAAHLGLDEAYGGLLPDDKYNYVKEALQSNSVTGFVGDGLNDAPVITLADVGIAMGGIGSDAAIETADVVIQTDHPSKIAQAVDIANFTHKIVWQNIGFALGIKVLVMGLATVGIATMWEAIFADVGVALIAIANAIRVQRKFAGDEKTNLLDFFKKDPNPSSEKPAACCETCSV</sequence>
<feature type="transmembrane region" description="Helical" evidence="8">
    <location>
        <begin position="597"/>
        <end position="614"/>
    </location>
</feature>
<feature type="transmembrane region" description="Helical" evidence="8">
    <location>
        <begin position="572"/>
        <end position="591"/>
    </location>
</feature>
<keyword evidence="3 8" id="KW-0812">Transmembrane</keyword>
<evidence type="ECO:0000256" key="5">
    <source>
        <dbReference type="ARBA" id="ARBA00023136"/>
    </source>
</evidence>
<dbReference type="PROSITE" id="PS00154">
    <property type="entry name" value="ATPASE_E1_E2"/>
    <property type="match status" value="1"/>
</dbReference>
<comment type="similarity">
    <text evidence="2 8">Belongs to the cation transport ATPase (P-type) (TC 3.A.3) family. Type IB subfamily.</text>
</comment>
<reference evidence="10 11" key="1">
    <citation type="submission" date="2017-05" db="EMBL/GenBank/DDBJ databases">
        <authorList>
            <person name="Varghese N."/>
            <person name="Submissions S."/>
        </authorList>
    </citation>
    <scope>NUCLEOTIDE SEQUENCE [LARGE SCALE GENOMIC DNA]</scope>
    <source>
        <strain evidence="10 11">DSM 21985</strain>
    </source>
</reference>
<evidence type="ECO:0000256" key="6">
    <source>
        <dbReference type="ARBA" id="ARBA00039097"/>
    </source>
</evidence>
<dbReference type="GO" id="GO:0016887">
    <property type="term" value="F:ATP hydrolysis activity"/>
    <property type="evidence" value="ECO:0007669"/>
    <property type="project" value="InterPro"/>
</dbReference>
<protein>
    <recommendedName>
        <fullName evidence="6">P-type Zn(2+) transporter</fullName>
        <ecNumber evidence="6">7.2.2.12</ecNumber>
    </recommendedName>
</protein>
<dbReference type="AlphaFoldDB" id="A0A521CZI4"/>
<dbReference type="Pfam" id="PF00122">
    <property type="entry name" value="E1-E2_ATPase"/>
    <property type="match status" value="1"/>
</dbReference>
<feature type="transmembrane region" description="Helical" evidence="8">
    <location>
        <begin position="269"/>
        <end position="290"/>
    </location>
</feature>
<feature type="transmembrane region" description="Helical" evidence="8">
    <location>
        <begin position="237"/>
        <end position="257"/>
    </location>
</feature>
<dbReference type="RefSeq" id="WP_142454242.1">
    <property type="nucleotide sequence ID" value="NZ_FXTP01000006.1"/>
</dbReference>
<keyword evidence="8" id="KW-1003">Cell membrane</keyword>
<keyword evidence="5 8" id="KW-0472">Membrane</keyword>
<evidence type="ECO:0000256" key="4">
    <source>
        <dbReference type="ARBA" id="ARBA00022989"/>
    </source>
</evidence>
<keyword evidence="8" id="KW-0067">ATP-binding</keyword>
<dbReference type="PRINTS" id="PR00941">
    <property type="entry name" value="CDATPASE"/>
</dbReference>
<evidence type="ECO:0000256" key="8">
    <source>
        <dbReference type="RuleBase" id="RU362081"/>
    </source>
</evidence>
<dbReference type="InterPro" id="IPR059000">
    <property type="entry name" value="ATPase_P-type_domA"/>
</dbReference>
<organism evidence="10 11">
    <name type="scientific">Gracilimonas mengyeensis</name>
    <dbReference type="NCBI Taxonomy" id="1302730"/>
    <lineage>
        <taxon>Bacteria</taxon>
        <taxon>Pseudomonadati</taxon>
        <taxon>Balneolota</taxon>
        <taxon>Balneolia</taxon>
        <taxon>Balneolales</taxon>
        <taxon>Balneolaceae</taxon>
        <taxon>Gracilimonas</taxon>
    </lineage>
</organism>
<dbReference type="GO" id="GO:0015086">
    <property type="term" value="F:cadmium ion transmembrane transporter activity"/>
    <property type="evidence" value="ECO:0007669"/>
    <property type="project" value="TreeGrafter"/>
</dbReference>
<proteinExistence type="inferred from homology"/>
<dbReference type="Pfam" id="PF00702">
    <property type="entry name" value="Hydrolase"/>
    <property type="match status" value="1"/>
</dbReference>
<dbReference type="SUPFAM" id="SSF81665">
    <property type="entry name" value="Calcium ATPase, transmembrane domain M"/>
    <property type="match status" value="1"/>
</dbReference>
<evidence type="ECO:0000256" key="1">
    <source>
        <dbReference type="ARBA" id="ARBA00004370"/>
    </source>
</evidence>
<keyword evidence="8" id="KW-0479">Metal-binding</keyword>
<evidence type="ECO:0000256" key="7">
    <source>
        <dbReference type="ARBA" id="ARBA00047308"/>
    </source>
</evidence>
<keyword evidence="4 8" id="KW-1133">Transmembrane helix</keyword>
<dbReference type="SUPFAM" id="SSF56784">
    <property type="entry name" value="HAD-like"/>
    <property type="match status" value="1"/>
</dbReference>
<dbReference type="NCBIfam" id="TIGR01525">
    <property type="entry name" value="ATPase-IB_hvy"/>
    <property type="match status" value="1"/>
</dbReference>
<dbReference type="Gene3D" id="3.40.50.1000">
    <property type="entry name" value="HAD superfamily/HAD-like"/>
    <property type="match status" value="1"/>
</dbReference>
<comment type="catalytic activity">
    <reaction evidence="7">
        <text>Zn(2+)(in) + ATP + H2O = Zn(2+)(out) + ADP + phosphate + H(+)</text>
        <dbReference type="Rhea" id="RHEA:20621"/>
        <dbReference type="ChEBI" id="CHEBI:15377"/>
        <dbReference type="ChEBI" id="CHEBI:15378"/>
        <dbReference type="ChEBI" id="CHEBI:29105"/>
        <dbReference type="ChEBI" id="CHEBI:30616"/>
        <dbReference type="ChEBI" id="CHEBI:43474"/>
        <dbReference type="ChEBI" id="CHEBI:456216"/>
        <dbReference type="EC" id="7.2.2.12"/>
    </reaction>
</comment>
<dbReference type="GO" id="GO:0016463">
    <property type="term" value="F:P-type zinc transporter activity"/>
    <property type="evidence" value="ECO:0007669"/>
    <property type="project" value="UniProtKB-EC"/>
</dbReference>
<evidence type="ECO:0000313" key="10">
    <source>
        <dbReference type="EMBL" id="SMO64161.1"/>
    </source>
</evidence>
<gene>
    <name evidence="10" type="ORF">SAMN06265219_106222</name>
</gene>
<dbReference type="InterPro" id="IPR027256">
    <property type="entry name" value="P-typ_ATPase_IB"/>
</dbReference>
<dbReference type="NCBIfam" id="TIGR01512">
    <property type="entry name" value="ATPase-IB2_Cd"/>
    <property type="match status" value="1"/>
</dbReference>
<dbReference type="InterPro" id="IPR023298">
    <property type="entry name" value="ATPase_P-typ_TM_dom_sf"/>
</dbReference>
<dbReference type="InterPro" id="IPR036412">
    <property type="entry name" value="HAD-like_sf"/>
</dbReference>
<evidence type="ECO:0000256" key="2">
    <source>
        <dbReference type="ARBA" id="ARBA00006024"/>
    </source>
</evidence>
<evidence type="ECO:0000256" key="3">
    <source>
        <dbReference type="ARBA" id="ARBA00022692"/>
    </source>
</evidence>
<dbReference type="OrthoDB" id="1521937at2"/>
<feature type="transmembrane region" description="Helical" evidence="8">
    <location>
        <begin position="7"/>
        <end position="27"/>
    </location>
</feature>
<dbReference type="InterPro" id="IPR018303">
    <property type="entry name" value="ATPase_P-typ_P_site"/>
</dbReference>
<feature type="transmembrane region" description="Helical" evidence="8">
    <location>
        <begin position="64"/>
        <end position="82"/>
    </location>
</feature>
<evidence type="ECO:0000259" key="9">
    <source>
        <dbReference type="Pfam" id="PF00122"/>
    </source>
</evidence>
<dbReference type="SUPFAM" id="SSF81653">
    <property type="entry name" value="Calcium ATPase, transduction domain A"/>
    <property type="match status" value="1"/>
</dbReference>
<evidence type="ECO:0000313" key="11">
    <source>
        <dbReference type="Proteomes" id="UP000317557"/>
    </source>
</evidence>
<dbReference type="GO" id="GO:0005524">
    <property type="term" value="F:ATP binding"/>
    <property type="evidence" value="ECO:0007669"/>
    <property type="project" value="UniProtKB-UniRule"/>
</dbReference>
<dbReference type="Gene3D" id="3.40.1110.10">
    <property type="entry name" value="Calcium-transporting ATPase, cytoplasmic domain N"/>
    <property type="match status" value="1"/>
</dbReference>
<dbReference type="NCBIfam" id="TIGR01494">
    <property type="entry name" value="ATPase_P-type"/>
    <property type="match status" value="1"/>
</dbReference>
<keyword evidence="11" id="KW-1185">Reference proteome</keyword>
<dbReference type="InterPro" id="IPR023299">
    <property type="entry name" value="ATPase_P-typ_cyto_dom_N"/>
</dbReference>
<feature type="transmembrane region" description="Helical" evidence="8">
    <location>
        <begin position="33"/>
        <end position="52"/>
    </location>
</feature>
<dbReference type="EMBL" id="FXTP01000006">
    <property type="protein sequence ID" value="SMO64161.1"/>
    <property type="molecule type" value="Genomic_DNA"/>
</dbReference>
<dbReference type="InterPro" id="IPR001757">
    <property type="entry name" value="P_typ_ATPase"/>
</dbReference>
<dbReference type="InterPro" id="IPR051014">
    <property type="entry name" value="Cation_Transport_ATPase_IB"/>
</dbReference>
<dbReference type="PANTHER" id="PTHR48085">
    <property type="entry name" value="CADMIUM/ZINC-TRANSPORTING ATPASE HMA2-RELATED"/>
    <property type="match status" value="1"/>
</dbReference>
<dbReference type="PRINTS" id="PR00119">
    <property type="entry name" value="CATATPASE"/>
</dbReference>
<accession>A0A521CZI4</accession>
<dbReference type="EC" id="7.2.2.12" evidence="6"/>